<feature type="transmembrane region" description="Helical" evidence="8">
    <location>
        <begin position="198"/>
        <end position="220"/>
    </location>
</feature>
<evidence type="ECO:0000256" key="4">
    <source>
        <dbReference type="ARBA" id="ARBA00022475"/>
    </source>
</evidence>
<dbReference type="PRINTS" id="PR01036">
    <property type="entry name" value="TCRTETB"/>
</dbReference>
<feature type="transmembrane region" description="Helical" evidence="8">
    <location>
        <begin position="166"/>
        <end position="186"/>
    </location>
</feature>
<name>A0A9X4H4C5_9FIRM</name>
<keyword evidence="3" id="KW-0813">Transport</keyword>
<organism evidence="10 11">
    <name type="scientific">Pelotomaculum isophthalicicum JI</name>
    <dbReference type="NCBI Taxonomy" id="947010"/>
    <lineage>
        <taxon>Bacteria</taxon>
        <taxon>Bacillati</taxon>
        <taxon>Bacillota</taxon>
        <taxon>Clostridia</taxon>
        <taxon>Eubacteriales</taxon>
        <taxon>Desulfotomaculaceae</taxon>
        <taxon>Pelotomaculum</taxon>
    </lineage>
</organism>
<dbReference type="EMBL" id="JAKOAV010000039">
    <property type="protein sequence ID" value="MDF9409706.1"/>
    <property type="molecule type" value="Genomic_DNA"/>
</dbReference>
<keyword evidence="5 8" id="KW-0812">Transmembrane</keyword>
<dbReference type="InterPro" id="IPR020846">
    <property type="entry name" value="MFS_dom"/>
</dbReference>
<evidence type="ECO:0000259" key="9">
    <source>
        <dbReference type="PROSITE" id="PS50850"/>
    </source>
</evidence>
<evidence type="ECO:0000256" key="3">
    <source>
        <dbReference type="ARBA" id="ARBA00022448"/>
    </source>
</evidence>
<evidence type="ECO:0000313" key="10">
    <source>
        <dbReference type="EMBL" id="MDF9409706.1"/>
    </source>
</evidence>
<dbReference type="GO" id="GO:0022857">
    <property type="term" value="F:transmembrane transporter activity"/>
    <property type="evidence" value="ECO:0007669"/>
    <property type="project" value="InterPro"/>
</dbReference>
<comment type="subcellular location">
    <subcellularLocation>
        <location evidence="1">Cell membrane</location>
        <topology evidence="1">Multi-pass membrane protein</topology>
    </subcellularLocation>
</comment>
<feature type="transmembrane region" description="Helical" evidence="8">
    <location>
        <begin position="9"/>
        <end position="33"/>
    </location>
</feature>
<proteinExistence type="inferred from homology"/>
<evidence type="ECO:0000256" key="6">
    <source>
        <dbReference type="ARBA" id="ARBA00022989"/>
    </source>
</evidence>
<dbReference type="SUPFAM" id="SSF103473">
    <property type="entry name" value="MFS general substrate transporter"/>
    <property type="match status" value="2"/>
</dbReference>
<dbReference type="PANTHER" id="PTHR42718:SF9">
    <property type="entry name" value="MAJOR FACILITATOR SUPERFAMILY MULTIDRUG TRANSPORTER MFSC"/>
    <property type="match status" value="1"/>
</dbReference>
<dbReference type="PROSITE" id="PS50850">
    <property type="entry name" value="MFS"/>
    <property type="match status" value="1"/>
</dbReference>
<dbReference type="Pfam" id="PF07690">
    <property type="entry name" value="MFS_1"/>
    <property type="match status" value="1"/>
</dbReference>
<feature type="transmembrane region" description="Helical" evidence="8">
    <location>
        <begin position="45"/>
        <end position="65"/>
    </location>
</feature>
<evidence type="ECO:0000256" key="2">
    <source>
        <dbReference type="ARBA" id="ARBA00008537"/>
    </source>
</evidence>
<keyword evidence="4" id="KW-1003">Cell membrane</keyword>
<evidence type="ECO:0000256" key="1">
    <source>
        <dbReference type="ARBA" id="ARBA00004651"/>
    </source>
</evidence>
<accession>A0A9X4H4C5</accession>
<gene>
    <name evidence="10" type="ORF">L7E55_15345</name>
</gene>
<feature type="transmembrane region" description="Helical" evidence="8">
    <location>
        <begin position="226"/>
        <end position="245"/>
    </location>
</feature>
<dbReference type="InterPro" id="IPR004638">
    <property type="entry name" value="EmrB-like"/>
</dbReference>
<dbReference type="AlphaFoldDB" id="A0A9X4H4C5"/>
<keyword evidence="6 8" id="KW-1133">Transmembrane helix</keyword>
<feature type="transmembrane region" description="Helical" evidence="8">
    <location>
        <begin position="77"/>
        <end position="96"/>
    </location>
</feature>
<dbReference type="Proteomes" id="UP001154312">
    <property type="component" value="Unassembled WGS sequence"/>
</dbReference>
<protein>
    <submittedName>
        <fullName evidence="10">DHA2 family efflux MFS transporter permease subunit</fullName>
    </submittedName>
</protein>
<dbReference type="NCBIfam" id="TIGR00711">
    <property type="entry name" value="efflux_EmrB"/>
    <property type="match status" value="1"/>
</dbReference>
<feature type="transmembrane region" description="Helical" evidence="8">
    <location>
        <begin position="102"/>
        <end position="123"/>
    </location>
</feature>
<evidence type="ECO:0000256" key="8">
    <source>
        <dbReference type="SAM" id="Phobius"/>
    </source>
</evidence>
<evidence type="ECO:0000256" key="7">
    <source>
        <dbReference type="ARBA" id="ARBA00023136"/>
    </source>
</evidence>
<comment type="caution">
    <text evidence="10">The sequence shown here is derived from an EMBL/GenBank/DDBJ whole genome shotgun (WGS) entry which is preliminary data.</text>
</comment>
<evidence type="ECO:0000256" key="5">
    <source>
        <dbReference type="ARBA" id="ARBA00022692"/>
    </source>
</evidence>
<dbReference type="InterPro" id="IPR036259">
    <property type="entry name" value="MFS_trans_sf"/>
</dbReference>
<dbReference type="GO" id="GO:0005886">
    <property type="term" value="C:plasma membrane"/>
    <property type="evidence" value="ECO:0007669"/>
    <property type="project" value="UniProtKB-SubCell"/>
</dbReference>
<comment type="similarity">
    <text evidence="2">Belongs to the major facilitator superfamily. EmrB family.</text>
</comment>
<feature type="transmembrane region" description="Helical" evidence="8">
    <location>
        <begin position="266"/>
        <end position="291"/>
    </location>
</feature>
<dbReference type="PANTHER" id="PTHR42718">
    <property type="entry name" value="MAJOR FACILITATOR SUPERFAMILY MULTIDRUG TRANSPORTER MFSC"/>
    <property type="match status" value="1"/>
</dbReference>
<keyword evidence="11" id="KW-1185">Reference proteome</keyword>
<evidence type="ECO:0000313" key="11">
    <source>
        <dbReference type="Proteomes" id="UP001154312"/>
    </source>
</evidence>
<feature type="transmembrane region" description="Helical" evidence="8">
    <location>
        <begin position="135"/>
        <end position="154"/>
    </location>
</feature>
<sequence>MQESNNHRWWVMAALAVGTFMAPLDGSVVNIVLPQIAGYFQSDLASVEWVIMSYLLVISSLLLIYGRLGDMYGHKTVYVTGFIIFTLASVLCATAQNLAVLIAFRVVQALGAGMMMAIGPAIIAATFPPGERGRALGLIGSTVAAALAFGPTIGGVLSDYFGWRSVFYINLPIGIVAITASSIVLRRSVATKRQNFDFAGAGSAFLGLSFLLFALSYGQSWGWRSAGVWALLIAALILLATFIFVEKRVPEPMMDLTLFKSRLFTMANLTSLLNFMAQFSVVFLMPFYLLFYRDNPVLL</sequence>
<dbReference type="CDD" id="cd17321">
    <property type="entry name" value="MFS_MMR_MDR_like"/>
    <property type="match status" value="1"/>
</dbReference>
<dbReference type="InterPro" id="IPR011701">
    <property type="entry name" value="MFS"/>
</dbReference>
<keyword evidence="7 8" id="KW-0472">Membrane</keyword>
<feature type="domain" description="Major facilitator superfamily (MFS) profile" evidence="9">
    <location>
        <begin position="11"/>
        <end position="299"/>
    </location>
</feature>
<reference evidence="10" key="1">
    <citation type="submission" date="2022-02" db="EMBL/GenBank/DDBJ databases">
        <authorList>
            <person name="Leng L."/>
        </authorList>
    </citation>
    <scope>NUCLEOTIDE SEQUENCE</scope>
    <source>
        <strain evidence="10">JI</strain>
    </source>
</reference>
<dbReference type="Gene3D" id="1.20.1720.10">
    <property type="entry name" value="Multidrug resistance protein D"/>
    <property type="match status" value="1"/>
</dbReference>
<dbReference type="RefSeq" id="WP_277445213.1">
    <property type="nucleotide sequence ID" value="NZ_JAKOAV010000039.1"/>
</dbReference>